<proteinExistence type="predicted"/>
<dbReference type="EMBL" id="JBHSKM010000002">
    <property type="protein sequence ID" value="MFC5213495.1"/>
    <property type="molecule type" value="Genomic_DNA"/>
</dbReference>
<organism evidence="1 2">
    <name type="scientific">Streptomyces coerulescens</name>
    <dbReference type="NCBI Taxonomy" id="29304"/>
    <lineage>
        <taxon>Bacteria</taxon>
        <taxon>Bacillati</taxon>
        <taxon>Actinomycetota</taxon>
        <taxon>Actinomycetes</taxon>
        <taxon>Kitasatosporales</taxon>
        <taxon>Streptomycetaceae</taxon>
        <taxon>Streptomyces</taxon>
    </lineage>
</organism>
<dbReference type="Proteomes" id="UP001596263">
    <property type="component" value="Unassembled WGS sequence"/>
</dbReference>
<sequence length="132" mass="14710">MSELLWAEDVYTQFPMVSIRDFGTEDYPVAETGEEEVIYTPGQIYIASRSDVDGDVRVEVWLGVPDSERGRSVLDSVMNFSSGIMCVSAPAEEDQESLRLPTPGNWRVRVCVEGEPRPHTVSLFLLPDEKAG</sequence>
<comment type="caution">
    <text evidence="1">The sequence shown here is derived from an EMBL/GenBank/DDBJ whole genome shotgun (WGS) entry which is preliminary data.</text>
</comment>
<evidence type="ECO:0000313" key="2">
    <source>
        <dbReference type="Proteomes" id="UP001596263"/>
    </source>
</evidence>
<protein>
    <submittedName>
        <fullName evidence="1">Uncharacterized protein</fullName>
    </submittedName>
</protein>
<dbReference type="RefSeq" id="WP_380847944.1">
    <property type="nucleotide sequence ID" value="NZ_JBHSKM010000002.1"/>
</dbReference>
<gene>
    <name evidence="1" type="ORF">ACFPQ9_06570</name>
</gene>
<accession>A0ABW0CCC4</accession>
<keyword evidence="2" id="KW-1185">Reference proteome</keyword>
<reference evidence="2" key="1">
    <citation type="journal article" date="2019" name="Int. J. Syst. Evol. Microbiol.">
        <title>The Global Catalogue of Microorganisms (GCM) 10K type strain sequencing project: providing services to taxonomists for standard genome sequencing and annotation.</title>
        <authorList>
            <consortium name="The Broad Institute Genomics Platform"/>
            <consortium name="The Broad Institute Genome Sequencing Center for Infectious Disease"/>
            <person name="Wu L."/>
            <person name="Ma J."/>
        </authorList>
    </citation>
    <scope>NUCLEOTIDE SEQUENCE [LARGE SCALE GENOMIC DNA]</scope>
    <source>
        <strain evidence="2">KCTC 42586</strain>
    </source>
</reference>
<name>A0ABW0CCC4_STRCD</name>
<evidence type="ECO:0000313" key="1">
    <source>
        <dbReference type="EMBL" id="MFC5213495.1"/>
    </source>
</evidence>